<dbReference type="AlphaFoldDB" id="A0A484CF78"/>
<feature type="compositionally biased region" description="Low complexity" evidence="1">
    <location>
        <begin position="89"/>
        <end position="101"/>
    </location>
</feature>
<feature type="compositionally biased region" description="Polar residues" evidence="1">
    <location>
        <begin position="129"/>
        <end position="141"/>
    </location>
</feature>
<keyword evidence="3" id="KW-1185">Reference proteome</keyword>
<dbReference type="Proteomes" id="UP000295070">
    <property type="component" value="Chromosome 16"/>
</dbReference>
<evidence type="ECO:0000256" key="1">
    <source>
        <dbReference type="SAM" id="MobiDB-lite"/>
    </source>
</evidence>
<organism evidence="2 3">
    <name type="scientific">Perca flavescens</name>
    <name type="common">American yellow perch</name>
    <name type="synonym">Morone flavescens</name>
    <dbReference type="NCBI Taxonomy" id="8167"/>
    <lineage>
        <taxon>Eukaryota</taxon>
        <taxon>Metazoa</taxon>
        <taxon>Chordata</taxon>
        <taxon>Craniata</taxon>
        <taxon>Vertebrata</taxon>
        <taxon>Euteleostomi</taxon>
        <taxon>Actinopterygii</taxon>
        <taxon>Neopterygii</taxon>
        <taxon>Teleostei</taxon>
        <taxon>Neoteleostei</taxon>
        <taxon>Acanthomorphata</taxon>
        <taxon>Eupercaria</taxon>
        <taxon>Perciformes</taxon>
        <taxon>Percoidei</taxon>
        <taxon>Percidae</taxon>
        <taxon>Percinae</taxon>
        <taxon>Perca</taxon>
    </lineage>
</organism>
<evidence type="ECO:0000313" key="2">
    <source>
        <dbReference type="EMBL" id="TDH02399.1"/>
    </source>
</evidence>
<feature type="region of interest" description="Disordered" evidence="1">
    <location>
        <begin position="20"/>
        <end position="168"/>
    </location>
</feature>
<feature type="compositionally biased region" description="Pro residues" evidence="1">
    <location>
        <begin position="57"/>
        <end position="86"/>
    </location>
</feature>
<proteinExistence type="predicted"/>
<dbReference type="EMBL" id="SCKG01000016">
    <property type="protein sequence ID" value="TDH02399.1"/>
    <property type="molecule type" value="Genomic_DNA"/>
</dbReference>
<gene>
    <name evidence="2" type="ORF">EPR50_G00172430</name>
</gene>
<reference evidence="2 3" key="1">
    <citation type="submission" date="2019-01" db="EMBL/GenBank/DDBJ databases">
        <title>A chromosome-scale genome assembly of the yellow perch, Perca flavescens.</title>
        <authorList>
            <person name="Feron R."/>
            <person name="Morvezen R."/>
            <person name="Bestin A."/>
            <person name="Haffray P."/>
            <person name="Klopp C."/>
            <person name="Zahm M."/>
            <person name="Cabau C."/>
            <person name="Roques C."/>
            <person name="Donnadieu C."/>
            <person name="Bouchez O."/>
            <person name="Christie M."/>
            <person name="Larson W."/>
            <person name="Guiguen Y."/>
        </authorList>
    </citation>
    <scope>NUCLEOTIDE SEQUENCE [LARGE SCALE GENOMIC DNA]</scope>
    <source>
        <strain evidence="2">YP-PL-M2</strain>
        <tissue evidence="2">Blood</tissue>
    </source>
</reference>
<sequence length="168" mass="17616">MWFCPQITRAQYQNGLLASRLDSTPQSPEGSHARLDTSVSVPPVTPPPAGTRGPLPLATPPPAQRPPPSSNAQPPPSSRAAPPPCNHTPVSQPSPSSVSAVTCPFNPHPTLPSKTQQQAPSPGPDNGPGETTTLLSEQQNCPGLRRPSYSLAHPHLHTISHGHTESTI</sequence>
<dbReference type="STRING" id="8167.A0A484CF78"/>
<evidence type="ECO:0000313" key="3">
    <source>
        <dbReference type="Proteomes" id="UP000295070"/>
    </source>
</evidence>
<name>A0A484CF78_PERFV</name>
<feature type="compositionally biased region" description="Polar residues" evidence="1">
    <location>
        <begin position="20"/>
        <end position="29"/>
    </location>
</feature>
<protein>
    <submittedName>
        <fullName evidence="2">Uncharacterized protein</fullName>
    </submittedName>
</protein>
<comment type="caution">
    <text evidence="2">The sequence shown here is derived from an EMBL/GenBank/DDBJ whole genome shotgun (WGS) entry which is preliminary data.</text>
</comment>
<accession>A0A484CF78</accession>